<comment type="caution">
    <text evidence="1">The sequence shown here is derived from an EMBL/GenBank/DDBJ whole genome shotgun (WGS) entry which is preliminary data.</text>
</comment>
<dbReference type="PANTHER" id="PTHR35175">
    <property type="entry name" value="DUF1289 DOMAIN-CONTAINING PROTEIN"/>
    <property type="match status" value="1"/>
</dbReference>
<evidence type="ECO:0000313" key="1">
    <source>
        <dbReference type="EMBL" id="MFC0592403.1"/>
    </source>
</evidence>
<keyword evidence="2" id="KW-1185">Reference proteome</keyword>
<dbReference type="PANTHER" id="PTHR35175:SF2">
    <property type="entry name" value="DUF1289 DOMAIN-CONTAINING PROTEIN"/>
    <property type="match status" value="1"/>
</dbReference>
<name>A0ABV6PTL3_9BURK</name>
<dbReference type="RefSeq" id="WP_293224474.1">
    <property type="nucleotide sequence ID" value="NZ_JBHLTN010000014.1"/>
</dbReference>
<reference evidence="1 2" key="1">
    <citation type="submission" date="2024-09" db="EMBL/GenBank/DDBJ databases">
        <authorList>
            <person name="Sun Q."/>
            <person name="Mori K."/>
        </authorList>
    </citation>
    <scope>NUCLEOTIDE SEQUENCE [LARGE SCALE GENOMIC DNA]</scope>
    <source>
        <strain evidence="1 2">NCAIM B.02336</strain>
    </source>
</reference>
<evidence type="ECO:0000313" key="2">
    <source>
        <dbReference type="Proteomes" id="UP001589834"/>
    </source>
</evidence>
<gene>
    <name evidence="1" type="ORF">ACFFGG_07525</name>
</gene>
<protein>
    <submittedName>
        <fullName evidence="1">DUF1289 domain-containing protein</fullName>
    </submittedName>
</protein>
<organism evidence="1 2">
    <name type="scientific">Ottowia pentelensis</name>
    <dbReference type="NCBI Taxonomy" id="511108"/>
    <lineage>
        <taxon>Bacteria</taxon>
        <taxon>Pseudomonadati</taxon>
        <taxon>Pseudomonadota</taxon>
        <taxon>Betaproteobacteria</taxon>
        <taxon>Burkholderiales</taxon>
        <taxon>Comamonadaceae</taxon>
        <taxon>Ottowia</taxon>
    </lineage>
</organism>
<accession>A0ABV6PTL3</accession>
<sequence>MGAAAQFDPDFDTGPVPSPCIQVCRISAVTGWCEGCQRRLEEIGGWGGMSEDDKRAVWRRIQARRALVQRNGEIGGA</sequence>
<dbReference type="EMBL" id="JBHLTN010000014">
    <property type="protein sequence ID" value="MFC0592403.1"/>
    <property type="molecule type" value="Genomic_DNA"/>
</dbReference>
<dbReference type="Pfam" id="PF06945">
    <property type="entry name" value="DUF1289"/>
    <property type="match status" value="1"/>
</dbReference>
<dbReference type="InterPro" id="IPR010710">
    <property type="entry name" value="DUF1289"/>
</dbReference>
<proteinExistence type="predicted"/>
<dbReference type="Proteomes" id="UP001589834">
    <property type="component" value="Unassembled WGS sequence"/>
</dbReference>